<organism evidence="1 2">
    <name type="scientific">Durusdinium trenchii</name>
    <dbReference type="NCBI Taxonomy" id="1381693"/>
    <lineage>
        <taxon>Eukaryota</taxon>
        <taxon>Sar</taxon>
        <taxon>Alveolata</taxon>
        <taxon>Dinophyceae</taxon>
        <taxon>Suessiales</taxon>
        <taxon>Symbiodiniaceae</taxon>
        <taxon>Durusdinium</taxon>
    </lineage>
</organism>
<accession>A0ABP0L502</accession>
<comment type="caution">
    <text evidence="1">The sequence shown here is derived from an EMBL/GenBank/DDBJ whole genome shotgun (WGS) entry which is preliminary data.</text>
</comment>
<evidence type="ECO:0000313" key="1">
    <source>
        <dbReference type="EMBL" id="CAK9033307.1"/>
    </source>
</evidence>
<dbReference type="PANTHER" id="PTHR43856:SF1">
    <property type="entry name" value="MITOCHONDRIAL CARDIOLIPIN HYDROLASE"/>
    <property type="match status" value="1"/>
</dbReference>
<reference evidence="1 2" key="1">
    <citation type="submission" date="2024-02" db="EMBL/GenBank/DDBJ databases">
        <authorList>
            <person name="Chen Y."/>
            <person name="Shah S."/>
            <person name="Dougan E. K."/>
            <person name="Thang M."/>
            <person name="Chan C."/>
        </authorList>
    </citation>
    <scope>NUCLEOTIDE SEQUENCE [LARGE SCALE GENOMIC DNA]</scope>
</reference>
<gene>
    <name evidence="1" type="ORF">CCMP2556_LOCUS19016</name>
</gene>
<dbReference type="GO" id="GO:0016787">
    <property type="term" value="F:hydrolase activity"/>
    <property type="evidence" value="ECO:0007669"/>
    <property type="project" value="UniProtKB-KW"/>
</dbReference>
<name>A0ABP0L502_9DINO</name>
<dbReference type="Gene3D" id="3.30.870.10">
    <property type="entry name" value="Endonuclease Chain A"/>
    <property type="match status" value="1"/>
</dbReference>
<dbReference type="InterPro" id="IPR025202">
    <property type="entry name" value="PLD-like_dom"/>
</dbReference>
<sequence>MSFFAAGSSVEGTDALCHHSGFWGTAGCLIYETAWLLRDIVSFLPELGDFAFSSVTSWSSFMNSLELYMRQKGAEFLKLHPEYAQLLPDSFSVFSLLMWLLALSFLFGHIFLALRSRLRCNPEVLFFPDSSGVHVRHICHMLRSARRRMWIAMFTLTDDVLSQEILNAWARNVDVKVILDDEQCHALGSDASKLSQFGVPLLLDSSPARMHHKFAVLDDCVLTGSFNWTKQASMSNWENLCILREPAAVKPFAREFQSLWHDFTRREQSFPTRKRDGTPPRR</sequence>
<dbReference type="Pfam" id="PF13091">
    <property type="entry name" value="PLDc_2"/>
    <property type="match status" value="1"/>
</dbReference>
<dbReference type="PROSITE" id="PS50035">
    <property type="entry name" value="PLD"/>
    <property type="match status" value="1"/>
</dbReference>
<dbReference type="Proteomes" id="UP001642484">
    <property type="component" value="Unassembled WGS sequence"/>
</dbReference>
<protein>
    <submittedName>
        <fullName evidence="1">Uncharacterized protein</fullName>
    </submittedName>
</protein>
<dbReference type="SMART" id="SM00155">
    <property type="entry name" value="PLDc"/>
    <property type="match status" value="1"/>
</dbReference>
<dbReference type="InterPro" id="IPR051406">
    <property type="entry name" value="PLD_domain"/>
</dbReference>
<evidence type="ECO:0000313" key="2">
    <source>
        <dbReference type="Proteomes" id="UP001642484"/>
    </source>
</evidence>
<dbReference type="InterPro" id="IPR001736">
    <property type="entry name" value="PLipase_D/transphosphatidylase"/>
</dbReference>
<proteinExistence type="predicted"/>
<dbReference type="EMBL" id="CAXAMN010011001">
    <property type="protein sequence ID" value="CAK9033307.1"/>
    <property type="molecule type" value="Genomic_DNA"/>
</dbReference>
<dbReference type="SUPFAM" id="SSF56024">
    <property type="entry name" value="Phospholipase D/nuclease"/>
    <property type="match status" value="1"/>
</dbReference>
<dbReference type="PANTHER" id="PTHR43856">
    <property type="entry name" value="CARDIOLIPIN HYDROLASE"/>
    <property type="match status" value="1"/>
</dbReference>
<keyword evidence="2" id="KW-1185">Reference proteome</keyword>